<gene>
    <name evidence="2" type="ORF">ElyMa_005604900</name>
</gene>
<feature type="signal peptide" evidence="1">
    <location>
        <begin position="1"/>
        <end position="23"/>
    </location>
</feature>
<dbReference type="EMBL" id="BMAT01011185">
    <property type="protein sequence ID" value="GFR68262.1"/>
    <property type="molecule type" value="Genomic_DNA"/>
</dbReference>
<evidence type="ECO:0000313" key="2">
    <source>
        <dbReference type="EMBL" id="GFR68262.1"/>
    </source>
</evidence>
<comment type="caution">
    <text evidence="2">The sequence shown here is derived from an EMBL/GenBank/DDBJ whole genome shotgun (WGS) entry which is preliminary data.</text>
</comment>
<evidence type="ECO:0000256" key="1">
    <source>
        <dbReference type="SAM" id="SignalP"/>
    </source>
</evidence>
<dbReference type="AlphaFoldDB" id="A0AAV4F4X4"/>
<protein>
    <recommendedName>
        <fullName evidence="4">Secreted protein</fullName>
    </recommendedName>
</protein>
<evidence type="ECO:0008006" key="4">
    <source>
        <dbReference type="Google" id="ProtNLM"/>
    </source>
</evidence>
<accession>A0AAV4F4X4</accession>
<evidence type="ECO:0000313" key="3">
    <source>
        <dbReference type="Proteomes" id="UP000762676"/>
    </source>
</evidence>
<organism evidence="2 3">
    <name type="scientific">Elysia marginata</name>
    <dbReference type="NCBI Taxonomy" id="1093978"/>
    <lineage>
        <taxon>Eukaryota</taxon>
        <taxon>Metazoa</taxon>
        <taxon>Spiralia</taxon>
        <taxon>Lophotrochozoa</taxon>
        <taxon>Mollusca</taxon>
        <taxon>Gastropoda</taxon>
        <taxon>Heterobranchia</taxon>
        <taxon>Euthyneura</taxon>
        <taxon>Panpulmonata</taxon>
        <taxon>Sacoglossa</taxon>
        <taxon>Placobranchoidea</taxon>
        <taxon>Plakobranchidae</taxon>
        <taxon>Elysia</taxon>
    </lineage>
</organism>
<keyword evidence="3" id="KW-1185">Reference proteome</keyword>
<keyword evidence="1" id="KW-0732">Signal</keyword>
<proteinExistence type="predicted"/>
<sequence length="155" mass="17596">MMAHSFYLLLALLLHLMAQRALCCMENHLISSDYRQMYCDADIVFRGSPSMAMSSVGIDEDGRQMQASKHSFNIQEWYRYYGDHPPNQKTVAVGRSWQESDPCDSAPFPDPTGTGSFLVFASRTGSYYTVLETCRHSFPWDCLPDNFKSSLPIVC</sequence>
<dbReference type="Proteomes" id="UP000762676">
    <property type="component" value="Unassembled WGS sequence"/>
</dbReference>
<name>A0AAV4F4X4_9GAST</name>
<reference evidence="2 3" key="1">
    <citation type="journal article" date="2021" name="Elife">
        <title>Chloroplast acquisition without the gene transfer in kleptoplastic sea slugs, Plakobranchus ocellatus.</title>
        <authorList>
            <person name="Maeda T."/>
            <person name="Takahashi S."/>
            <person name="Yoshida T."/>
            <person name="Shimamura S."/>
            <person name="Takaki Y."/>
            <person name="Nagai Y."/>
            <person name="Toyoda A."/>
            <person name="Suzuki Y."/>
            <person name="Arimoto A."/>
            <person name="Ishii H."/>
            <person name="Satoh N."/>
            <person name="Nishiyama T."/>
            <person name="Hasebe M."/>
            <person name="Maruyama T."/>
            <person name="Minagawa J."/>
            <person name="Obokata J."/>
            <person name="Shigenobu S."/>
        </authorList>
    </citation>
    <scope>NUCLEOTIDE SEQUENCE [LARGE SCALE GENOMIC DNA]</scope>
</reference>
<feature type="chain" id="PRO_5043484003" description="Secreted protein" evidence="1">
    <location>
        <begin position="24"/>
        <end position="155"/>
    </location>
</feature>